<organism evidence="2 3">
    <name type="scientific">Mesobacillus foraminis</name>
    <dbReference type="NCBI Taxonomy" id="279826"/>
    <lineage>
        <taxon>Bacteria</taxon>
        <taxon>Bacillati</taxon>
        <taxon>Bacillota</taxon>
        <taxon>Bacilli</taxon>
        <taxon>Bacillales</taxon>
        <taxon>Bacillaceae</taxon>
        <taxon>Mesobacillus</taxon>
    </lineage>
</organism>
<dbReference type="InterPro" id="IPR050765">
    <property type="entry name" value="Riboflavin_Biosynth_HTPR"/>
</dbReference>
<dbReference type="EMBL" id="SLVV01000002">
    <property type="protein sequence ID" value="TCN27353.1"/>
    <property type="molecule type" value="Genomic_DNA"/>
</dbReference>
<comment type="caution">
    <text evidence="2">The sequence shown here is derived from an EMBL/GenBank/DDBJ whole genome shotgun (WGS) entry which is preliminary data.</text>
</comment>
<sequence length="197" mass="22639">MKKERKVVLYIAMSMDGYIARTNGDIDWLQEAERLGEGDNGYTDFYDTVDTVIMGRNTYEHILSLVEEYPYPDIKNYVFCRSEKKSHPFIEFINDDPDRFVQKLMKRKGKNIWLVGGAELVNSFLKENLVDEMIITVIPILLGEGIPLFKEGIPENLLSLKGTAKFGEFVQLHYALNEAFLEIAGERQHTTGLRNPI</sequence>
<accession>A0A4R2BL23</accession>
<evidence type="ECO:0000259" key="1">
    <source>
        <dbReference type="Pfam" id="PF01872"/>
    </source>
</evidence>
<dbReference type="GO" id="GO:0008703">
    <property type="term" value="F:5-amino-6-(5-phosphoribosylamino)uracil reductase activity"/>
    <property type="evidence" value="ECO:0007669"/>
    <property type="project" value="InterPro"/>
</dbReference>
<dbReference type="AlphaFoldDB" id="A0A4R2BL23"/>
<name>A0A4R2BL23_9BACI</name>
<feature type="domain" description="Bacterial bifunctional deaminase-reductase C-terminal" evidence="1">
    <location>
        <begin position="5"/>
        <end position="170"/>
    </location>
</feature>
<protein>
    <submittedName>
        <fullName evidence="2">Dihydrofolate reductase</fullName>
    </submittedName>
</protein>
<dbReference type="Gene3D" id="3.40.430.10">
    <property type="entry name" value="Dihydrofolate Reductase, subunit A"/>
    <property type="match status" value="1"/>
</dbReference>
<evidence type="ECO:0000313" key="2">
    <source>
        <dbReference type="EMBL" id="TCN27353.1"/>
    </source>
</evidence>
<dbReference type="GO" id="GO:0009231">
    <property type="term" value="P:riboflavin biosynthetic process"/>
    <property type="evidence" value="ECO:0007669"/>
    <property type="project" value="InterPro"/>
</dbReference>
<dbReference type="PANTHER" id="PTHR38011:SF11">
    <property type="entry name" value="2,5-DIAMINO-6-RIBOSYLAMINO-4(3H)-PYRIMIDINONE 5'-PHOSPHATE REDUCTASE"/>
    <property type="match status" value="1"/>
</dbReference>
<keyword evidence="3" id="KW-1185">Reference proteome</keyword>
<proteinExistence type="predicted"/>
<dbReference type="PANTHER" id="PTHR38011">
    <property type="entry name" value="DIHYDROFOLATE REDUCTASE FAMILY PROTEIN (AFU_ORTHOLOGUE AFUA_8G06820)"/>
    <property type="match status" value="1"/>
</dbReference>
<dbReference type="RefSeq" id="WP_132002106.1">
    <property type="nucleotide sequence ID" value="NZ_JABUHM010000001.1"/>
</dbReference>
<dbReference type="InterPro" id="IPR002734">
    <property type="entry name" value="RibDG_C"/>
</dbReference>
<dbReference type="Pfam" id="PF01872">
    <property type="entry name" value="RibD_C"/>
    <property type="match status" value="1"/>
</dbReference>
<dbReference type="SUPFAM" id="SSF53597">
    <property type="entry name" value="Dihydrofolate reductase-like"/>
    <property type="match status" value="1"/>
</dbReference>
<dbReference type="InterPro" id="IPR024072">
    <property type="entry name" value="DHFR-like_dom_sf"/>
</dbReference>
<evidence type="ECO:0000313" key="3">
    <source>
        <dbReference type="Proteomes" id="UP000295689"/>
    </source>
</evidence>
<gene>
    <name evidence="2" type="ORF">EV146_102303</name>
</gene>
<dbReference type="Proteomes" id="UP000295689">
    <property type="component" value="Unassembled WGS sequence"/>
</dbReference>
<reference evidence="2 3" key="1">
    <citation type="journal article" date="2015" name="Stand. Genomic Sci.">
        <title>Genomic Encyclopedia of Bacterial and Archaeal Type Strains, Phase III: the genomes of soil and plant-associated and newly described type strains.</title>
        <authorList>
            <person name="Whitman W.B."/>
            <person name="Woyke T."/>
            <person name="Klenk H.P."/>
            <person name="Zhou Y."/>
            <person name="Lilburn T.G."/>
            <person name="Beck B.J."/>
            <person name="De Vos P."/>
            <person name="Vandamme P."/>
            <person name="Eisen J.A."/>
            <person name="Garrity G."/>
            <person name="Hugenholtz P."/>
            <person name="Kyrpides N.C."/>
        </authorList>
    </citation>
    <scope>NUCLEOTIDE SEQUENCE [LARGE SCALE GENOMIC DNA]</scope>
    <source>
        <strain evidence="2 3">CV53</strain>
    </source>
</reference>